<name>A0A426YQZ7_ENSVE</name>
<comment type="caution">
    <text evidence="1">The sequence shown here is derived from an EMBL/GenBank/DDBJ whole genome shotgun (WGS) entry which is preliminary data.</text>
</comment>
<dbReference type="SUPFAM" id="SSF52058">
    <property type="entry name" value="L domain-like"/>
    <property type="match status" value="1"/>
</dbReference>
<evidence type="ECO:0000313" key="2">
    <source>
        <dbReference type="Proteomes" id="UP000287651"/>
    </source>
</evidence>
<dbReference type="Proteomes" id="UP000287651">
    <property type="component" value="Unassembled WGS sequence"/>
</dbReference>
<dbReference type="EMBL" id="AMZH03010771">
    <property type="protein sequence ID" value="RRT54122.1"/>
    <property type="molecule type" value="Genomic_DNA"/>
</dbReference>
<proteinExistence type="predicted"/>
<dbReference type="Gene3D" id="3.80.10.10">
    <property type="entry name" value="Ribonuclease Inhibitor"/>
    <property type="match status" value="1"/>
</dbReference>
<accession>A0A426YQZ7</accession>
<reference evidence="1 2" key="1">
    <citation type="journal article" date="2014" name="Agronomy (Basel)">
        <title>A Draft Genome Sequence for Ensete ventricosum, the Drought-Tolerant Tree Against Hunger.</title>
        <authorList>
            <person name="Harrison J."/>
            <person name="Moore K.A."/>
            <person name="Paszkiewicz K."/>
            <person name="Jones T."/>
            <person name="Grant M."/>
            <person name="Ambacheew D."/>
            <person name="Muzemil S."/>
            <person name="Studholme D.J."/>
        </authorList>
    </citation>
    <scope>NUCLEOTIDE SEQUENCE [LARGE SCALE GENOMIC DNA]</scope>
</reference>
<gene>
    <name evidence="1" type="ORF">B296_00048207</name>
</gene>
<sequence length="152" mass="17226">MERVIKAARSSGSLNLSNRSLKLDCSSNQLKELPSSLGRCLDLSELKLTSFTEKMLMSWTLLTEINAGSIGLLVKLIRLDFHQNSDFLMPPLYMFISLEISSIPSSIMGCSSLAEFYMGWNQFTIIFATRDRCTFSFRDFRSSFEPGEQINL</sequence>
<dbReference type="InterPro" id="IPR032675">
    <property type="entry name" value="LRR_dom_sf"/>
</dbReference>
<dbReference type="AlphaFoldDB" id="A0A426YQZ7"/>
<organism evidence="1 2">
    <name type="scientific">Ensete ventricosum</name>
    <name type="common">Abyssinian banana</name>
    <name type="synonym">Musa ensete</name>
    <dbReference type="NCBI Taxonomy" id="4639"/>
    <lineage>
        <taxon>Eukaryota</taxon>
        <taxon>Viridiplantae</taxon>
        <taxon>Streptophyta</taxon>
        <taxon>Embryophyta</taxon>
        <taxon>Tracheophyta</taxon>
        <taxon>Spermatophyta</taxon>
        <taxon>Magnoliopsida</taxon>
        <taxon>Liliopsida</taxon>
        <taxon>Zingiberales</taxon>
        <taxon>Musaceae</taxon>
        <taxon>Ensete</taxon>
    </lineage>
</organism>
<protein>
    <submittedName>
        <fullName evidence="1">Uncharacterized protein</fullName>
    </submittedName>
</protein>
<evidence type="ECO:0000313" key="1">
    <source>
        <dbReference type="EMBL" id="RRT54122.1"/>
    </source>
</evidence>